<evidence type="ECO:0000256" key="1">
    <source>
        <dbReference type="SAM" id="MobiDB-lite"/>
    </source>
</evidence>
<dbReference type="KEGG" id="bfa:Bfae_02100"/>
<dbReference type="OrthoDB" id="4791082at2"/>
<feature type="signal peptide" evidence="2">
    <location>
        <begin position="1"/>
        <end position="40"/>
    </location>
</feature>
<proteinExistence type="predicted"/>
<feature type="compositionally biased region" description="Low complexity" evidence="1">
    <location>
        <begin position="34"/>
        <end position="46"/>
    </location>
</feature>
<dbReference type="PROSITE" id="PS51257">
    <property type="entry name" value="PROKAR_LIPOPROTEIN"/>
    <property type="match status" value="1"/>
</dbReference>
<evidence type="ECO:0000313" key="4">
    <source>
        <dbReference type="Proteomes" id="UP000001919"/>
    </source>
</evidence>
<dbReference type="STRING" id="446465.Bfae_02100"/>
<sequence>MTSRRQFRSTPALLARRGVLLSGPALLLAGCGLLPGGDDAAPTDGTTAEDADDAAAEGSVEDAADDVDDAQAVEDADEQAPGAASTQAVLDITVVEVEDEIVAGGLMQRLEGSETLRHPFAEVTVTSTALLDSLTAEQYTALTGEEVPPADGTGEDGDEPVPATTLLPGTMKKFLLAAWESTDAQWVPEPRSGPSTTLHIAYGGNDDIRVTSVQSGDTERSGIVLAVVDATPDPRAVTLRASIEDGAQDISLVDGSIVSTVAPRLYTGDYAVEVSDAGVFETEIEDEYGTAPMQVRGTVESALLTSFLYPDSTATWGGMLKWADEDEVFVVVQLDWEKNYSSNITELGEVVLELPDGTELTPEQDPVRIFSHHGSHTATFTVPAHLETATVRITPRYQKALDSDFDETHDPLTATLTFT</sequence>
<dbReference type="PATRIC" id="fig|446465.5.peg.209"/>
<dbReference type="HOGENOM" id="CLU_655007_0_0_11"/>
<organism evidence="3 4">
    <name type="scientific">Brachybacterium faecium (strain ATCC 43885 / DSM 4810 / JCM 11609 / LMG 19847 / NBRC 14762 / NCIMB 9860 / 6-10)</name>
    <dbReference type="NCBI Taxonomy" id="446465"/>
    <lineage>
        <taxon>Bacteria</taxon>
        <taxon>Bacillati</taxon>
        <taxon>Actinomycetota</taxon>
        <taxon>Actinomycetes</taxon>
        <taxon>Micrococcales</taxon>
        <taxon>Dermabacteraceae</taxon>
        <taxon>Brachybacterium</taxon>
    </lineage>
</organism>
<dbReference type="eggNOG" id="ENOG5031E2S">
    <property type="taxonomic scope" value="Bacteria"/>
</dbReference>
<evidence type="ECO:0000256" key="2">
    <source>
        <dbReference type="SAM" id="SignalP"/>
    </source>
</evidence>
<reference evidence="3 4" key="1">
    <citation type="journal article" date="2009" name="Stand. Genomic Sci.">
        <title>Complete genome sequence of Brachybacterium faecium type strain (Schefferle 6-10).</title>
        <authorList>
            <person name="Lapidus A."/>
            <person name="Pukall R."/>
            <person name="Labuttii K."/>
            <person name="Copeland A."/>
            <person name="Del Rio T.G."/>
            <person name="Nolan M."/>
            <person name="Chen F."/>
            <person name="Lucas S."/>
            <person name="Tice H."/>
            <person name="Cheng J.F."/>
            <person name="Bruce D."/>
            <person name="Goodwin L."/>
            <person name="Pitluck S."/>
            <person name="Rohde M."/>
            <person name="Goker M."/>
            <person name="Pati A."/>
            <person name="Ivanova N."/>
            <person name="Mavrommatis K."/>
            <person name="Chen A."/>
            <person name="Palaniappan K."/>
            <person name="D'haeseleer P."/>
            <person name="Chain P."/>
            <person name="Bristow J."/>
            <person name="Eisen J.A."/>
            <person name="Markowitz V."/>
            <person name="Hugenholtz P."/>
            <person name="Kyrpides N.C."/>
            <person name="Klenk H.P."/>
        </authorList>
    </citation>
    <scope>NUCLEOTIDE SEQUENCE [LARGE SCALE GENOMIC DNA]</scope>
    <source>
        <strain evidence="4">ATCC 43885 / DSM 4810 / JCM 11609 / LMG 19847 / NBRC 14762 / NCIMB 9860 / 6-10</strain>
    </source>
</reference>
<evidence type="ECO:0000313" key="3">
    <source>
        <dbReference type="EMBL" id="ACU84088.1"/>
    </source>
</evidence>
<gene>
    <name evidence="3" type="ordered locus">Bfae_02100</name>
</gene>
<dbReference type="EMBL" id="CP001643">
    <property type="protein sequence ID" value="ACU84088.1"/>
    <property type="molecule type" value="Genomic_DNA"/>
</dbReference>
<dbReference type="Proteomes" id="UP000001919">
    <property type="component" value="Chromosome"/>
</dbReference>
<accession>C7MFX0</accession>
<feature type="chain" id="PRO_5002980268" evidence="2">
    <location>
        <begin position="41"/>
        <end position="419"/>
    </location>
</feature>
<dbReference type="AlphaFoldDB" id="C7MFX0"/>
<feature type="compositionally biased region" description="Acidic residues" evidence="1">
    <location>
        <begin position="47"/>
        <end position="64"/>
    </location>
</feature>
<keyword evidence="2" id="KW-0732">Signal</keyword>
<feature type="region of interest" description="Disordered" evidence="1">
    <location>
        <begin position="34"/>
        <end position="64"/>
    </location>
</feature>
<protein>
    <submittedName>
        <fullName evidence="3">Uncharacterized protein</fullName>
    </submittedName>
</protein>
<keyword evidence="4" id="KW-1185">Reference proteome</keyword>
<name>C7MFX0_BRAFD</name>